<feature type="domain" description="TMEM205-like" evidence="6">
    <location>
        <begin position="8"/>
        <end position="97"/>
    </location>
</feature>
<gene>
    <name evidence="7" type="ORF">GCM10009097_22630</name>
</gene>
<evidence type="ECO:0000256" key="2">
    <source>
        <dbReference type="ARBA" id="ARBA00022692"/>
    </source>
</evidence>
<evidence type="ECO:0000313" key="7">
    <source>
        <dbReference type="EMBL" id="GAA0505071.1"/>
    </source>
</evidence>
<dbReference type="EMBL" id="BAAAEN010000007">
    <property type="protein sequence ID" value="GAA0505071.1"/>
    <property type="molecule type" value="Genomic_DNA"/>
</dbReference>
<evidence type="ECO:0000256" key="5">
    <source>
        <dbReference type="SAM" id="Phobius"/>
    </source>
</evidence>
<feature type="transmembrane region" description="Helical" evidence="5">
    <location>
        <begin position="40"/>
        <end position="62"/>
    </location>
</feature>
<protein>
    <recommendedName>
        <fullName evidence="6">TMEM205-like domain-containing protein</fullName>
    </recommendedName>
</protein>
<evidence type="ECO:0000259" key="6">
    <source>
        <dbReference type="Pfam" id="PF13664"/>
    </source>
</evidence>
<accession>A0ABN1BV94</accession>
<name>A0ABN1BV94_9BURK</name>
<comment type="subcellular location">
    <subcellularLocation>
        <location evidence="1">Membrane</location>
    </subcellularLocation>
</comment>
<feature type="transmembrane region" description="Helical" evidence="5">
    <location>
        <begin position="119"/>
        <end position="139"/>
    </location>
</feature>
<keyword evidence="4 5" id="KW-0472">Membrane</keyword>
<dbReference type="InterPro" id="IPR025423">
    <property type="entry name" value="TMEM205-like"/>
</dbReference>
<keyword evidence="8" id="KW-1185">Reference proteome</keyword>
<evidence type="ECO:0000313" key="8">
    <source>
        <dbReference type="Proteomes" id="UP001501706"/>
    </source>
</evidence>
<proteinExistence type="predicted"/>
<dbReference type="Pfam" id="PF13664">
    <property type="entry name" value="DUF4149"/>
    <property type="match status" value="1"/>
</dbReference>
<comment type="caution">
    <text evidence="7">The sequence shown here is derived from an EMBL/GenBank/DDBJ whole genome shotgun (WGS) entry which is preliminary data.</text>
</comment>
<sequence length="142" mass="14953">MMATVVRLLAALWCGALWTIGLLVVPLLFSQLEPMRAAATAGSLFRLLAYGGLVVALSMLLLDRLGRGLPLGAAGRRTVLVMAVGVGLGYFGTRPVMDYGRALIAAGQAVPAWADFGTWHGVSSVLYFLVAVLGLRLVAVVR</sequence>
<feature type="transmembrane region" description="Helical" evidence="5">
    <location>
        <begin position="74"/>
        <end position="93"/>
    </location>
</feature>
<organism evidence="7 8">
    <name type="scientific">Pigmentiphaga daeguensis</name>
    <dbReference type="NCBI Taxonomy" id="414049"/>
    <lineage>
        <taxon>Bacteria</taxon>
        <taxon>Pseudomonadati</taxon>
        <taxon>Pseudomonadota</taxon>
        <taxon>Betaproteobacteria</taxon>
        <taxon>Burkholderiales</taxon>
        <taxon>Alcaligenaceae</taxon>
        <taxon>Pigmentiphaga</taxon>
    </lineage>
</organism>
<evidence type="ECO:0000256" key="4">
    <source>
        <dbReference type="ARBA" id="ARBA00023136"/>
    </source>
</evidence>
<keyword evidence="3 5" id="KW-1133">Transmembrane helix</keyword>
<dbReference type="Proteomes" id="UP001501706">
    <property type="component" value="Unassembled WGS sequence"/>
</dbReference>
<evidence type="ECO:0000256" key="3">
    <source>
        <dbReference type="ARBA" id="ARBA00022989"/>
    </source>
</evidence>
<evidence type="ECO:0000256" key="1">
    <source>
        <dbReference type="ARBA" id="ARBA00004370"/>
    </source>
</evidence>
<keyword evidence="2 5" id="KW-0812">Transmembrane</keyword>
<reference evidence="7 8" key="1">
    <citation type="journal article" date="2019" name="Int. J. Syst. Evol. Microbiol.">
        <title>The Global Catalogue of Microorganisms (GCM) 10K type strain sequencing project: providing services to taxonomists for standard genome sequencing and annotation.</title>
        <authorList>
            <consortium name="The Broad Institute Genomics Platform"/>
            <consortium name="The Broad Institute Genome Sequencing Center for Infectious Disease"/>
            <person name="Wu L."/>
            <person name="Ma J."/>
        </authorList>
    </citation>
    <scope>NUCLEOTIDE SEQUENCE [LARGE SCALE GENOMIC DNA]</scope>
    <source>
        <strain evidence="7 8">JCM 14330</strain>
    </source>
</reference>